<keyword evidence="5 6" id="KW-0472">Membrane</keyword>
<comment type="caution">
    <text evidence="7">The sequence shown here is derived from an EMBL/GenBank/DDBJ whole genome shotgun (WGS) entry which is preliminary data.</text>
</comment>
<dbReference type="InterPro" id="IPR005598">
    <property type="entry name" value="ATP_synth_I"/>
</dbReference>
<evidence type="ECO:0000313" key="8">
    <source>
        <dbReference type="Proteomes" id="UP001180487"/>
    </source>
</evidence>
<evidence type="ECO:0000256" key="1">
    <source>
        <dbReference type="ARBA" id="ARBA00004651"/>
    </source>
</evidence>
<sequence>MKMVPDFDVRDEDKVEDADFKPLTAAEAQLWRQRNPPLSLWWVLLGQALVGSVVALAAWLLTGKAANGWSAAYGVLSVVVPAALFAQGVTGRLARTVPGAAMVGFFVWELVKIAVTVAMLFAAPRLVSGLNWLALLAGFVVTMKVVWVALLFRPKRQRTA</sequence>
<keyword evidence="8" id="KW-1185">Reference proteome</keyword>
<gene>
    <name evidence="7" type="ORF">J2X19_004489</name>
</gene>
<proteinExistence type="predicted"/>
<feature type="transmembrane region" description="Helical" evidence="6">
    <location>
        <begin position="129"/>
        <end position="152"/>
    </location>
</feature>
<protein>
    <submittedName>
        <fullName evidence="7">ATP synthase protein I</fullName>
    </submittedName>
</protein>
<evidence type="ECO:0000313" key="7">
    <source>
        <dbReference type="EMBL" id="MDR7379793.1"/>
    </source>
</evidence>
<keyword evidence="4 6" id="KW-1133">Transmembrane helix</keyword>
<feature type="transmembrane region" description="Helical" evidence="6">
    <location>
        <begin position="68"/>
        <end position="89"/>
    </location>
</feature>
<name>A0ABU2CEQ8_9BURK</name>
<dbReference type="Proteomes" id="UP001180487">
    <property type="component" value="Unassembled WGS sequence"/>
</dbReference>
<feature type="transmembrane region" description="Helical" evidence="6">
    <location>
        <begin position="101"/>
        <end position="123"/>
    </location>
</feature>
<accession>A0ABU2CEQ8</accession>
<evidence type="ECO:0000256" key="2">
    <source>
        <dbReference type="ARBA" id="ARBA00022475"/>
    </source>
</evidence>
<reference evidence="7 8" key="1">
    <citation type="submission" date="2023-07" db="EMBL/GenBank/DDBJ databases">
        <title>Sorghum-associated microbial communities from plants grown in Nebraska, USA.</title>
        <authorList>
            <person name="Schachtman D."/>
        </authorList>
    </citation>
    <scope>NUCLEOTIDE SEQUENCE [LARGE SCALE GENOMIC DNA]</scope>
    <source>
        <strain evidence="7 8">BE313</strain>
    </source>
</reference>
<evidence type="ECO:0000256" key="4">
    <source>
        <dbReference type="ARBA" id="ARBA00022989"/>
    </source>
</evidence>
<keyword evidence="3 6" id="KW-0812">Transmembrane</keyword>
<dbReference type="Pfam" id="PF03899">
    <property type="entry name" value="ATP-synt_I"/>
    <property type="match status" value="1"/>
</dbReference>
<feature type="transmembrane region" description="Helical" evidence="6">
    <location>
        <begin position="40"/>
        <end position="62"/>
    </location>
</feature>
<evidence type="ECO:0000256" key="5">
    <source>
        <dbReference type="ARBA" id="ARBA00023136"/>
    </source>
</evidence>
<evidence type="ECO:0000256" key="6">
    <source>
        <dbReference type="SAM" id="Phobius"/>
    </source>
</evidence>
<comment type="subcellular location">
    <subcellularLocation>
        <location evidence="1">Cell membrane</location>
        <topology evidence="1">Multi-pass membrane protein</topology>
    </subcellularLocation>
</comment>
<dbReference type="EMBL" id="JAVDXT010000005">
    <property type="protein sequence ID" value="MDR7379793.1"/>
    <property type="molecule type" value="Genomic_DNA"/>
</dbReference>
<keyword evidence="2" id="KW-1003">Cell membrane</keyword>
<organism evidence="7 8">
    <name type="scientific">Rhodoferax ferrireducens</name>
    <dbReference type="NCBI Taxonomy" id="192843"/>
    <lineage>
        <taxon>Bacteria</taxon>
        <taxon>Pseudomonadati</taxon>
        <taxon>Pseudomonadota</taxon>
        <taxon>Betaproteobacteria</taxon>
        <taxon>Burkholderiales</taxon>
        <taxon>Comamonadaceae</taxon>
        <taxon>Rhodoferax</taxon>
    </lineage>
</organism>
<evidence type="ECO:0000256" key="3">
    <source>
        <dbReference type="ARBA" id="ARBA00022692"/>
    </source>
</evidence>